<name>A0ABQ8J5L0_DERPT</name>
<dbReference type="EMBL" id="NJHN03000073">
    <property type="protein sequence ID" value="KAH9417819.1"/>
    <property type="molecule type" value="Genomic_DNA"/>
</dbReference>
<reference evidence="1 2" key="2">
    <citation type="journal article" date="2022" name="Mol. Biol. Evol.">
        <title>Comparative Genomics Reveals Insights into the Divergent Evolution of Astigmatic Mites and Household Pest Adaptations.</title>
        <authorList>
            <person name="Xiong Q."/>
            <person name="Wan A.T."/>
            <person name="Liu X."/>
            <person name="Fung C.S."/>
            <person name="Xiao X."/>
            <person name="Malainual N."/>
            <person name="Hou J."/>
            <person name="Wang L."/>
            <person name="Wang M."/>
            <person name="Yang K.Y."/>
            <person name="Cui Y."/>
            <person name="Leung E.L."/>
            <person name="Nong W."/>
            <person name="Shin S.K."/>
            <person name="Au S.W."/>
            <person name="Jeong K.Y."/>
            <person name="Chew F.T."/>
            <person name="Hui J.H."/>
            <person name="Leung T.F."/>
            <person name="Tungtrongchitr A."/>
            <person name="Zhong N."/>
            <person name="Liu Z."/>
            <person name="Tsui S.K."/>
        </authorList>
    </citation>
    <scope>NUCLEOTIDE SEQUENCE [LARGE SCALE GENOMIC DNA]</scope>
    <source>
        <strain evidence="1">Derp</strain>
    </source>
</reference>
<keyword evidence="2" id="KW-1185">Reference proteome</keyword>
<gene>
    <name evidence="1" type="ORF">DERP_013594</name>
</gene>
<accession>A0ABQ8J5L0</accession>
<organism evidence="1 2">
    <name type="scientific">Dermatophagoides pteronyssinus</name>
    <name type="common">European house dust mite</name>
    <dbReference type="NCBI Taxonomy" id="6956"/>
    <lineage>
        <taxon>Eukaryota</taxon>
        <taxon>Metazoa</taxon>
        <taxon>Ecdysozoa</taxon>
        <taxon>Arthropoda</taxon>
        <taxon>Chelicerata</taxon>
        <taxon>Arachnida</taxon>
        <taxon>Acari</taxon>
        <taxon>Acariformes</taxon>
        <taxon>Sarcoptiformes</taxon>
        <taxon>Astigmata</taxon>
        <taxon>Psoroptidia</taxon>
        <taxon>Analgoidea</taxon>
        <taxon>Pyroglyphidae</taxon>
        <taxon>Dermatophagoidinae</taxon>
        <taxon>Dermatophagoides</taxon>
    </lineage>
</organism>
<comment type="caution">
    <text evidence="1">The sequence shown here is derived from an EMBL/GenBank/DDBJ whole genome shotgun (WGS) entry which is preliminary data.</text>
</comment>
<evidence type="ECO:0000313" key="1">
    <source>
        <dbReference type="EMBL" id="KAH9417819.1"/>
    </source>
</evidence>
<sequence>MAIKMSILSVYPHLSSLFDHHNIVDKVEFLILRRRRRRSIECIAAVTLWLLYDDMDLYV</sequence>
<protein>
    <submittedName>
        <fullName evidence="1">Uncharacterized protein</fullName>
    </submittedName>
</protein>
<evidence type="ECO:0000313" key="2">
    <source>
        <dbReference type="Proteomes" id="UP000887458"/>
    </source>
</evidence>
<proteinExistence type="predicted"/>
<reference evidence="1 2" key="1">
    <citation type="journal article" date="2018" name="J. Allergy Clin. Immunol.">
        <title>High-quality assembly of Dermatophagoides pteronyssinus genome and transcriptome reveals a wide range of novel allergens.</title>
        <authorList>
            <person name="Liu X.Y."/>
            <person name="Yang K.Y."/>
            <person name="Wang M.Q."/>
            <person name="Kwok J.S."/>
            <person name="Zeng X."/>
            <person name="Yang Z."/>
            <person name="Xiao X.J."/>
            <person name="Lau C.P."/>
            <person name="Li Y."/>
            <person name="Huang Z.M."/>
            <person name="Ba J.G."/>
            <person name="Yim A.K."/>
            <person name="Ouyang C.Y."/>
            <person name="Ngai S.M."/>
            <person name="Chan T.F."/>
            <person name="Leung E.L."/>
            <person name="Liu L."/>
            <person name="Liu Z.G."/>
            <person name="Tsui S.K."/>
        </authorList>
    </citation>
    <scope>NUCLEOTIDE SEQUENCE [LARGE SCALE GENOMIC DNA]</scope>
    <source>
        <strain evidence="1">Derp</strain>
    </source>
</reference>
<dbReference type="Proteomes" id="UP000887458">
    <property type="component" value="Unassembled WGS sequence"/>
</dbReference>